<reference evidence="1 2" key="1">
    <citation type="submission" date="2020-08" db="EMBL/GenBank/DDBJ databases">
        <title>Genomic Encyclopedia of Type Strains, Phase IV (KMG-IV): sequencing the most valuable type-strain genomes for metagenomic binning, comparative biology and taxonomic classification.</title>
        <authorList>
            <person name="Goeker M."/>
        </authorList>
    </citation>
    <scope>NUCLEOTIDE SEQUENCE [LARGE SCALE GENOMIC DNA]</scope>
    <source>
        <strain evidence="1 2">DSM 29514</strain>
    </source>
</reference>
<dbReference type="AlphaFoldDB" id="A0A7W6PPD1"/>
<dbReference type="EMBL" id="JACIEC010000001">
    <property type="protein sequence ID" value="MBB4141734.1"/>
    <property type="molecule type" value="Genomic_DNA"/>
</dbReference>
<sequence>MEHELTLKELAADPLILMVMRADGVAEDSLQDLMKQVAESEISRLQLQMHKTRADEFYARLDESLAHTAKSLRRNA</sequence>
<protein>
    <submittedName>
        <fullName evidence="1">ABC-type transporter MlaC component</fullName>
    </submittedName>
</protein>
<proteinExistence type="predicted"/>
<evidence type="ECO:0000313" key="2">
    <source>
        <dbReference type="Proteomes" id="UP000519897"/>
    </source>
</evidence>
<dbReference type="RefSeq" id="WP_062554097.1">
    <property type="nucleotide sequence ID" value="NZ_CP049250.1"/>
</dbReference>
<dbReference type="Proteomes" id="UP000519897">
    <property type="component" value="Unassembled WGS sequence"/>
</dbReference>
<keyword evidence="2" id="KW-1185">Reference proteome</keyword>
<name>A0A7W6PPD1_9HYPH</name>
<organism evidence="1 2">
    <name type="scientific">Rhizobium rhizoryzae</name>
    <dbReference type="NCBI Taxonomy" id="451876"/>
    <lineage>
        <taxon>Bacteria</taxon>
        <taxon>Pseudomonadati</taxon>
        <taxon>Pseudomonadota</taxon>
        <taxon>Alphaproteobacteria</taxon>
        <taxon>Hyphomicrobiales</taxon>
        <taxon>Rhizobiaceae</taxon>
        <taxon>Rhizobium/Agrobacterium group</taxon>
        <taxon>Rhizobium</taxon>
    </lineage>
</organism>
<gene>
    <name evidence="1" type="ORF">GGQ72_000233</name>
</gene>
<accession>A0A7W6PPD1</accession>
<comment type="caution">
    <text evidence="1">The sequence shown here is derived from an EMBL/GenBank/DDBJ whole genome shotgun (WGS) entry which is preliminary data.</text>
</comment>
<evidence type="ECO:0000313" key="1">
    <source>
        <dbReference type="EMBL" id="MBB4141734.1"/>
    </source>
</evidence>